<protein>
    <submittedName>
        <fullName evidence="3">Tad domain-containing protein</fullName>
    </submittedName>
</protein>
<name>A0ABU6KHT8_9BACI</name>
<keyword evidence="1" id="KW-0472">Membrane</keyword>
<keyword evidence="1" id="KW-0812">Transmembrane</keyword>
<evidence type="ECO:0000259" key="2">
    <source>
        <dbReference type="Pfam" id="PF13400"/>
    </source>
</evidence>
<evidence type="ECO:0000313" key="3">
    <source>
        <dbReference type="EMBL" id="MEC5423994.1"/>
    </source>
</evidence>
<comment type="caution">
    <text evidence="3">The sequence shown here is derived from an EMBL/GenBank/DDBJ whole genome shotgun (WGS) entry which is preliminary data.</text>
</comment>
<reference evidence="3 4" key="1">
    <citation type="journal article" date="2024" name="Int. J. Syst. Evol. Microbiol.">
        <title>Virgibacillus tibetensis sp. nov., isolated from salt lake on the Tibetan Plateau of China.</title>
        <authorList>
            <person name="Phurbu D."/>
            <person name="Liu Z.-X."/>
            <person name="Wang R."/>
            <person name="Zheng Y.-Y."/>
            <person name="Liu H.-C."/>
            <person name="Zhou Y.-G."/>
            <person name="Yu Y.-J."/>
            <person name="Li A.-H."/>
        </authorList>
    </citation>
    <scope>NUCLEOTIDE SEQUENCE [LARGE SCALE GENOMIC DNA]</scope>
    <source>
        <strain evidence="3 4">C22-A2</strain>
    </source>
</reference>
<dbReference type="EMBL" id="JARZFX010000004">
    <property type="protein sequence ID" value="MEC5423994.1"/>
    <property type="molecule type" value="Genomic_DNA"/>
</dbReference>
<sequence length="322" mass="35438">MRKLKGLYREQSGVAMIMVALCLFIIIGFTAFVVDAGGLYFEKSRLQKSLDAAVLGGAQLLKVSQDDAEAVAFDLTLQNGFGLDTGDVETGDNYIEIYKTVTKELTFARVLGFNDTNVSAMARAEVLNTLIKGDDITPVGIEEGECTVMDEDEEECVEWGFQVGEPYTMHFKPGKSEGEESIKGNFGFLDVESEWKNLREKIENGVTLEVDSVLTKTGFSWGQVSKGFQTRIDNDEGKDHCNSYETADSTCSRVVTVPIVETFQDAEGKSEVKIVGFAAYYISAVINTGNEKRIEGRFIEFVRNGEFGEGENYGISGVKLVN</sequence>
<gene>
    <name evidence="3" type="ORF">QGM71_10880</name>
</gene>
<feature type="domain" description="Putative Flp pilus-assembly TadG-like N-terminal" evidence="2">
    <location>
        <begin position="13"/>
        <end position="59"/>
    </location>
</feature>
<evidence type="ECO:0000256" key="1">
    <source>
        <dbReference type="SAM" id="Phobius"/>
    </source>
</evidence>
<dbReference type="Proteomes" id="UP001335737">
    <property type="component" value="Unassembled WGS sequence"/>
</dbReference>
<feature type="transmembrane region" description="Helical" evidence="1">
    <location>
        <begin position="12"/>
        <end position="41"/>
    </location>
</feature>
<organism evidence="3 4">
    <name type="scientific">Virgibacillus tibetensis</name>
    <dbReference type="NCBI Taxonomy" id="3042313"/>
    <lineage>
        <taxon>Bacteria</taxon>
        <taxon>Bacillati</taxon>
        <taxon>Bacillota</taxon>
        <taxon>Bacilli</taxon>
        <taxon>Bacillales</taxon>
        <taxon>Bacillaceae</taxon>
        <taxon>Virgibacillus</taxon>
    </lineage>
</organism>
<dbReference type="Pfam" id="PF13400">
    <property type="entry name" value="Tad"/>
    <property type="match status" value="1"/>
</dbReference>
<evidence type="ECO:0000313" key="4">
    <source>
        <dbReference type="Proteomes" id="UP001335737"/>
    </source>
</evidence>
<keyword evidence="4" id="KW-1185">Reference proteome</keyword>
<proteinExistence type="predicted"/>
<dbReference type="InterPro" id="IPR028087">
    <property type="entry name" value="Tad_N"/>
</dbReference>
<accession>A0ABU6KHT8</accession>
<dbReference type="RefSeq" id="WP_327607560.1">
    <property type="nucleotide sequence ID" value="NZ_JARZFX010000004.1"/>
</dbReference>
<keyword evidence="1" id="KW-1133">Transmembrane helix</keyword>